<evidence type="ECO:0000313" key="2">
    <source>
        <dbReference type="EMBL" id="QIW96524.1"/>
    </source>
</evidence>
<dbReference type="OrthoDB" id="329272at2759"/>
<proteinExistence type="predicted"/>
<evidence type="ECO:0000313" key="3">
    <source>
        <dbReference type="Proteomes" id="UP000503462"/>
    </source>
</evidence>
<dbReference type="AlphaFoldDB" id="A0A6H0XPG5"/>
<name>A0A6H0XPG5_9PEZI</name>
<dbReference type="CDD" id="cd04301">
    <property type="entry name" value="NAT_SF"/>
    <property type="match status" value="1"/>
</dbReference>
<accession>A0A6H0XPG5</accession>
<dbReference type="InterPro" id="IPR000182">
    <property type="entry name" value="GNAT_dom"/>
</dbReference>
<protein>
    <recommendedName>
        <fullName evidence="1">N-acetyltransferase domain-containing protein</fullName>
    </recommendedName>
</protein>
<dbReference type="GO" id="GO:0016747">
    <property type="term" value="F:acyltransferase activity, transferring groups other than amino-acyl groups"/>
    <property type="evidence" value="ECO:0007669"/>
    <property type="project" value="InterPro"/>
</dbReference>
<dbReference type="EMBL" id="CP051139">
    <property type="protein sequence ID" value="QIW96524.1"/>
    <property type="molecule type" value="Genomic_DNA"/>
</dbReference>
<keyword evidence="3" id="KW-1185">Reference proteome</keyword>
<gene>
    <name evidence="2" type="ORF">AMS68_002042</name>
</gene>
<dbReference type="InterPro" id="IPR016181">
    <property type="entry name" value="Acyl_CoA_acyltransferase"/>
</dbReference>
<reference evidence="2 3" key="1">
    <citation type="journal article" date="2016" name="Sci. Rep.">
        <title>Peltaster fructicola genome reveals evolution from an invasive phytopathogen to an ectophytic parasite.</title>
        <authorList>
            <person name="Xu C."/>
            <person name="Chen H."/>
            <person name="Gleason M.L."/>
            <person name="Xu J.R."/>
            <person name="Liu H."/>
            <person name="Zhang R."/>
            <person name="Sun G."/>
        </authorList>
    </citation>
    <scope>NUCLEOTIDE SEQUENCE [LARGE SCALE GENOMIC DNA]</scope>
    <source>
        <strain evidence="2 3">LNHT1506</strain>
    </source>
</reference>
<dbReference type="Proteomes" id="UP000503462">
    <property type="component" value="Chromosome 1"/>
</dbReference>
<evidence type="ECO:0000259" key="1">
    <source>
        <dbReference type="PROSITE" id="PS51186"/>
    </source>
</evidence>
<dbReference type="PROSITE" id="PS51186">
    <property type="entry name" value="GNAT"/>
    <property type="match status" value="1"/>
</dbReference>
<dbReference type="Gene3D" id="3.40.630.30">
    <property type="match status" value="1"/>
</dbReference>
<organism evidence="2 3">
    <name type="scientific">Peltaster fructicola</name>
    <dbReference type="NCBI Taxonomy" id="286661"/>
    <lineage>
        <taxon>Eukaryota</taxon>
        <taxon>Fungi</taxon>
        <taxon>Dikarya</taxon>
        <taxon>Ascomycota</taxon>
        <taxon>Pezizomycotina</taxon>
        <taxon>Dothideomycetes</taxon>
        <taxon>Dothideomycetes incertae sedis</taxon>
        <taxon>Peltaster</taxon>
    </lineage>
</organism>
<dbReference type="GO" id="GO:0006048">
    <property type="term" value="P:UDP-N-acetylglucosamine biosynthetic process"/>
    <property type="evidence" value="ECO:0007669"/>
    <property type="project" value="UniProtKB-UniPathway"/>
</dbReference>
<dbReference type="Pfam" id="PF13444">
    <property type="entry name" value="Acetyltransf_5"/>
    <property type="match status" value="1"/>
</dbReference>
<dbReference type="UniPathway" id="UPA00113">
    <property type="reaction ID" value="UER00529"/>
</dbReference>
<dbReference type="SUPFAM" id="SSF55729">
    <property type="entry name" value="Acyl-CoA N-acyltransferases (Nat)"/>
    <property type="match status" value="1"/>
</dbReference>
<feature type="domain" description="N-acetyltransferase" evidence="1">
    <location>
        <begin position="37"/>
        <end position="231"/>
    </location>
</feature>
<sequence>MTNLQEPWKIEVTGPLGASLTAYDRSQHPRSQDTSKLDGSTISPTFLNAMTVREEVFVVEQGVPLDNELDDDDTNCVHFVLYPDAGTSKPAGTIRIVPQSSDLHTDFDKHRHIDGTPYLGEVTSSTYNGEPFLKLGRLAVVKPQRGHGYADALVKAALRYAAANPRDLITKTSSSQHSLGPKSRDWQGLVLIHAQKQVQGFWARLGFTLDEGLGIWDEEGMDHVAMWTRVSRVDGTTP</sequence>